<keyword evidence="1 3" id="KW-0808">Transferase</keyword>
<dbReference type="Proteomes" id="UP000006241">
    <property type="component" value="Unassembled WGS sequence"/>
</dbReference>
<keyword evidence="3" id="KW-0489">Methyltransferase</keyword>
<protein>
    <submittedName>
        <fullName evidence="3">Methyltransferase domain protein</fullName>
    </submittedName>
</protein>
<comment type="caution">
    <text evidence="3">The sequence shown here is derived from an EMBL/GenBank/DDBJ whole genome shotgun (WGS) entry which is preliminary data.</text>
</comment>
<dbReference type="HOGENOM" id="CLU_081534_3_0_10"/>
<dbReference type="SUPFAM" id="SSF53335">
    <property type="entry name" value="S-adenosyl-L-methionine-dependent methyltransferases"/>
    <property type="match status" value="1"/>
</dbReference>
<dbReference type="InterPro" id="IPR050447">
    <property type="entry name" value="Erg6_SMT_methyltransf"/>
</dbReference>
<dbReference type="GO" id="GO:0032259">
    <property type="term" value="P:methylation"/>
    <property type="evidence" value="ECO:0007669"/>
    <property type="project" value="UniProtKB-KW"/>
</dbReference>
<dbReference type="GO" id="GO:0003838">
    <property type="term" value="F:sterol 24-C-methyltransferase activity"/>
    <property type="evidence" value="ECO:0007669"/>
    <property type="project" value="TreeGrafter"/>
</dbReference>
<dbReference type="GO" id="GO:0016126">
    <property type="term" value="P:sterol biosynthetic process"/>
    <property type="evidence" value="ECO:0007669"/>
    <property type="project" value="TreeGrafter"/>
</dbReference>
<name>C2FUS1_SPHSI</name>
<dbReference type="RefSeq" id="WP_003006410.1">
    <property type="nucleotide sequence ID" value="NZ_GG668631.1"/>
</dbReference>
<dbReference type="PANTHER" id="PTHR44068">
    <property type="entry name" value="ZGC:194242"/>
    <property type="match status" value="1"/>
</dbReference>
<evidence type="ECO:0000313" key="4">
    <source>
        <dbReference type="Proteomes" id="UP000006241"/>
    </source>
</evidence>
<gene>
    <name evidence="3" type="ORF">HMPREF0765_1077</name>
</gene>
<proteinExistence type="predicted"/>
<evidence type="ECO:0000313" key="3">
    <source>
        <dbReference type="EMBL" id="EEI93275.1"/>
    </source>
</evidence>
<dbReference type="InterPro" id="IPR013216">
    <property type="entry name" value="Methyltransf_11"/>
</dbReference>
<dbReference type="Pfam" id="PF08241">
    <property type="entry name" value="Methyltransf_11"/>
    <property type="match status" value="1"/>
</dbReference>
<dbReference type="Gene3D" id="3.40.50.150">
    <property type="entry name" value="Vaccinia Virus protein VP39"/>
    <property type="match status" value="1"/>
</dbReference>
<feature type="domain" description="Methyltransferase type 11" evidence="2">
    <location>
        <begin position="56"/>
        <end position="154"/>
    </location>
</feature>
<sequence>MSKIYTEEELKEIAHQLANPNGEFGLVIADNMNENNIGMTLETIKNIGLNDNDQLLELGHGNCGHLQLILQQARSIHYSGLEISSTMHQQASADHRAEVAQRQATFRLYDGLHIPFQDELFDKIMSVNTLYFWEDIPALLAEIRRVLKPDGCVAITFADRAFMETLPFTKFGFNLFDLDKFKTAISESSFIMKSALKRAEYVNSKMGDPVLREYWIALLSPENEHTKVEKPLTP</sequence>
<dbReference type="CDD" id="cd02440">
    <property type="entry name" value="AdoMet_MTases"/>
    <property type="match status" value="1"/>
</dbReference>
<dbReference type="InterPro" id="IPR029063">
    <property type="entry name" value="SAM-dependent_MTases_sf"/>
</dbReference>
<reference evidence="3 4" key="1">
    <citation type="submission" date="2009-01" db="EMBL/GenBank/DDBJ databases">
        <authorList>
            <person name="Qin X."/>
            <person name="Bachman B."/>
            <person name="Battles P."/>
            <person name="Bell A."/>
            <person name="Bess C."/>
            <person name="Bickham C."/>
            <person name="Chaboub L."/>
            <person name="Chen D."/>
            <person name="Coyle M."/>
            <person name="Deiros D.R."/>
            <person name="Dinh H."/>
            <person name="Forbes L."/>
            <person name="Fowler G."/>
            <person name="Francisco L."/>
            <person name="Fu Q."/>
            <person name="Gubbala S."/>
            <person name="Hale W."/>
            <person name="Han Y."/>
            <person name="Hemphill L."/>
            <person name="Highlander S.K."/>
            <person name="Hirani K."/>
            <person name="Hogues M."/>
            <person name="Jackson L."/>
            <person name="Jakkamsetti A."/>
            <person name="Javaid M."/>
            <person name="Jiang H."/>
            <person name="Korchina V."/>
            <person name="Kovar C."/>
            <person name="Lara F."/>
            <person name="Lee S."/>
            <person name="Mata R."/>
            <person name="Mathew T."/>
            <person name="Moen C."/>
            <person name="Morales K."/>
            <person name="Munidasa M."/>
            <person name="Nazareth L."/>
            <person name="Ngo R."/>
            <person name="Nguyen L."/>
            <person name="Okwuonu G."/>
            <person name="Ongeri F."/>
            <person name="Patil S."/>
            <person name="Petrosino J."/>
            <person name="Pham C."/>
            <person name="Pham P."/>
            <person name="Pu L.-L."/>
            <person name="Puazo M."/>
            <person name="Raj R."/>
            <person name="Reid J."/>
            <person name="Rouhana J."/>
            <person name="Saada N."/>
            <person name="Shang Y."/>
            <person name="Simmons D."/>
            <person name="Thornton R."/>
            <person name="Warren J."/>
            <person name="Weissenberger G."/>
            <person name="Zhang J."/>
            <person name="Zhang L."/>
            <person name="Zhou C."/>
            <person name="Zhu D."/>
            <person name="Muzny D."/>
            <person name="Worley K."/>
            <person name="Gibbs R."/>
        </authorList>
    </citation>
    <scope>NUCLEOTIDE SEQUENCE [LARGE SCALE GENOMIC DNA]</scope>
    <source>
        <strain evidence="3 4">ATCC 33300</strain>
    </source>
</reference>
<organism evidence="3 4">
    <name type="scientific">Sphingobacterium spiritivorum ATCC 33300</name>
    <dbReference type="NCBI Taxonomy" id="525372"/>
    <lineage>
        <taxon>Bacteria</taxon>
        <taxon>Pseudomonadati</taxon>
        <taxon>Bacteroidota</taxon>
        <taxon>Sphingobacteriia</taxon>
        <taxon>Sphingobacteriales</taxon>
        <taxon>Sphingobacteriaceae</taxon>
        <taxon>Sphingobacterium</taxon>
    </lineage>
</organism>
<dbReference type="AlphaFoldDB" id="C2FUS1"/>
<accession>C2FUS1</accession>
<dbReference type="PANTHER" id="PTHR44068:SF1">
    <property type="entry name" value="HYPOTHETICAL LOC100005854"/>
    <property type="match status" value="1"/>
</dbReference>
<evidence type="ECO:0000259" key="2">
    <source>
        <dbReference type="Pfam" id="PF08241"/>
    </source>
</evidence>
<evidence type="ECO:0000256" key="1">
    <source>
        <dbReference type="ARBA" id="ARBA00022679"/>
    </source>
</evidence>
<dbReference type="EMBL" id="ACHB01000026">
    <property type="protein sequence ID" value="EEI93275.1"/>
    <property type="molecule type" value="Genomic_DNA"/>
</dbReference>